<dbReference type="PANTHER" id="PTHR11474">
    <property type="entry name" value="TYROSINASE FAMILY MEMBER"/>
    <property type="match status" value="1"/>
</dbReference>
<evidence type="ECO:0000256" key="1">
    <source>
        <dbReference type="ARBA" id="ARBA00022723"/>
    </source>
</evidence>
<evidence type="ECO:0000313" key="6">
    <source>
        <dbReference type="EMBL" id="KAH7324193.1"/>
    </source>
</evidence>
<evidence type="ECO:0000313" key="7">
    <source>
        <dbReference type="Proteomes" id="UP000813444"/>
    </source>
</evidence>
<keyword evidence="2" id="KW-0560">Oxidoreductase</keyword>
<gene>
    <name evidence="6" type="ORF">B0I35DRAFT_157459</name>
</gene>
<keyword evidence="7" id="KW-1185">Reference proteome</keyword>
<proteinExistence type="predicted"/>
<reference evidence="6" key="1">
    <citation type="journal article" date="2021" name="Nat. Commun.">
        <title>Genetic determinants of endophytism in the Arabidopsis root mycobiome.</title>
        <authorList>
            <person name="Mesny F."/>
            <person name="Miyauchi S."/>
            <person name="Thiergart T."/>
            <person name="Pickel B."/>
            <person name="Atanasova L."/>
            <person name="Karlsson M."/>
            <person name="Huettel B."/>
            <person name="Barry K.W."/>
            <person name="Haridas S."/>
            <person name="Chen C."/>
            <person name="Bauer D."/>
            <person name="Andreopoulos W."/>
            <person name="Pangilinan J."/>
            <person name="LaButti K."/>
            <person name="Riley R."/>
            <person name="Lipzen A."/>
            <person name="Clum A."/>
            <person name="Drula E."/>
            <person name="Henrissat B."/>
            <person name="Kohler A."/>
            <person name="Grigoriev I.V."/>
            <person name="Martin F.M."/>
            <person name="Hacquard S."/>
        </authorList>
    </citation>
    <scope>NUCLEOTIDE SEQUENCE</scope>
    <source>
        <strain evidence="6">MPI-CAGE-CH-0235</strain>
    </source>
</reference>
<evidence type="ECO:0000259" key="5">
    <source>
        <dbReference type="PROSITE" id="PS00498"/>
    </source>
</evidence>
<dbReference type="PRINTS" id="PR00092">
    <property type="entry name" value="TYROSINASE"/>
</dbReference>
<comment type="caution">
    <text evidence="6">The sequence shown here is derived from an EMBL/GenBank/DDBJ whole genome shotgun (WGS) entry which is preliminary data.</text>
</comment>
<dbReference type="InterPro" id="IPR050316">
    <property type="entry name" value="Tyrosinase/Hemocyanin"/>
</dbReference>
<dbReference type="PROSITE" id="PS00498">
    <property type="entry name" value="TYROSINASE_2"/>
    <property type="match status" value="1"/>
</dbReference>
<protein>
    <recommendedName>
        <fullName evidence="4 5">Tyrosinase copper-binding domain-containing protein</fullName>
    </recommendedName>
</protein>
<feature type="domain" description="Tyrosinase copper-binding" evidence="4">
    <location>
        <begin position="119"/>
        <end position="136"/>
    </location>
</feature>
<dbReference type="PANTHER" id="PTHR11474:SF125">
    <property type="entry name" value="N-ACETYL-6-HYDROXYTRYPTOPHAN OXIDASE IVOB-RELATED"/>
    <property type="match status" value="1"/>
</dbReference>
<name>A0A8K0T241_9HYPO</name>
<dbReference type="SUPFAM" id="SSF48056">
    <property type="entry name" value="Di-copper centre-containing domain"/>
    <property type="match status" value="1"/>
</dbReference>
<dbReference type="Gene3D" id="1.10.1280.10">
    <property type="entry name" value="Di-copper center containing domain from catechol oxidase"/>
    <property type="match status" value="1"/>
</dbReference>
<dbReference type="AlphaFoldDB" id="A0A8K0T241"/>
<evidence type="ECO:0000256" key="2">
    <source>
        <dbReference type="ARBA" id="ARBA00023002"/>
    </source>
</evidence>
<feature type="signal peptide" evidence="3">
    <location>
        <begin position="1"/>
        <end position="21"/>
    </location>
</feature>
<feature type="chain" id="PRO_5035433296" description="Tyrosinase copper-binding domain-containing protein" evidence="3">
    <location>
        <begin position="22"/>
        <end position="386"/>
    </location>
</feature>
<dbReference type="InterPro" id="IPR008922">
    <property type="entry name" value="Di-copper_centre_dom_sf"/>
</dbReference>
<dbReference type="Proteomes" id="UP000813444">
    <property type="component" value="Unassembled WGS sequence"/>
</dbReference>
<dbReference type="Pfam" id="PF00264">
    <property type="entry name" value="Tyrosinase"/>
    <property type="match status" value="1"/>
</dbReference>
<dbReference type="OrthoDB" id="6132182at2759"/>
<evidence type="ECO:0000256" key="3">
    <source>
        <dbReference type="SAM" id="SignalP"/>
    </source>
</evidence>
<dbReference type="PROSITE" id="PS00497">
    <property type="entry name" value="TYROSINASE_1"/>
    <property type="match status" value="1"/>
</dbReference>
<organism evidence="6 7">
    <name type="scientific">Stachybotrys elegans</name>
    <dbReference type="NCBI Taxonomy" id="80388"/>
    <lineage>
        <taxon>Eukaryota</taxon>
        <taxon>Fungi</taxon>
        <taxon>Dikarya</taxon>
        <taxon>Ascomycota</taxon>
        <taxon>Pezizomycotina</taxon>
        <taxon>Sordariomycetes</taxon>
        <taxon>Hypocreomycetidae</taxon>
        <taxon>Hypocreales</taxon>
        <taxon>Stachybotryaceae</taxon>
        <taxon>Stachybotrys</taxon>
    </lineage>
</organism>
<feature type="domain" description="Tyrosinase copper-binding" evidence="5">
    <location>
        <begin position="309"/>
        <end position="320"/>
    </location>
</feature>
<keyword evidence="3" id="KW-0732">Signal</keyword>
<dbReference type="EMBL" id="JAGPNK010000003">
    <property type="protein sequence ID" value="KAH7324193.1"/>
    <property type="molecule type" value="Genomic_DNA"/>
</dbReference>
<keyword evidence="1" id="KW-0479">Metal-binding</keyword>
<accession>A0A8K0T241</accession>
<sequence>MQLTRLLVTLGLCAAATQAIASREPEDPAALMADLNAEAIQLLEAGIEKRAPQKKCTISNARVRMDWAALGPKERKDYIAAVKCLQRLPSKSDKNWAPGARSRFDDFLAIHINRTTTIHSTGNFLTWHRYFVWAYEEALQNECGYKGYQPYWNWFTHQDDITKSPVYDGSETSLSGDGEFFQHNGSLAATGFVHFPSGKGGGCLKGGPFKDMVVNMGPIRPGMQGLPVSPAGPLGYNPHCLRRDLTNAAMEYMTATNLLNITTGAASHSVEAFQNELQGRFPQGFAGMHSAGHYVAGGDASDVFSSPSDPSFYLHHAMVDRVYWVWQALHPCAARSVAGTITIGNNPPSRDAVPEDPLDIGVNGDILTIRDAWDTMSGEPFCYIYL</sequence>
<dbReference type="GO" id="GO:0046872">
    <property type="term" value="F:metal ion binding"/>
    <property type="evidence" value="ECO:0007669"/>
    <property type="project" value="UniProtKB-KW"/>
</dbReference>
<dbReference type="InterPro" id="IPR002227">
    <property type="entry name" value="Tyrosinase_Cu-bd"/>
</dbReference>
<evidence type="ECO:0000259" key="4">
    <source>
        <dbReference type="PROSITE" id="PS00497"/>
    </source>
</evidence>
<dbReference type="GO" id="GO:0016491">
    <property type="term" value="F:oxidoreductase activity"/>
    <property type="evidence" value="ECO:0007669"/>
    <property type="project" value="UniProtKB-KW"/>
</dbReference>